<sequence length="814" mass="92995">MTTKVRSNNNQELNIDSSSRKKMLLSAVKSSSLGDLKKMARLSDFKEDDTWFDYDLLLAAFERGHKTIIRFLLKNNCRVQKKTRTEASTPLHYAVKISDIVIVKQLLKMKASILDKDENQQTPFDLAIKDKKYDIVDAMLSMYDFKTEHDNNEGKISCFHYVCKKDDFLAIQKFIDLGIPINSHAGPSIGYFFQGFTPLHFAVYNESLKSITYLLQCKASVTERNNQGDTPLNYAFYAQPKNDVIIDLLLQAIPKDAIYADSRGLSHFHIACTRNDLSILQLYLEHENLVSLQIKSDKHIYSGYTPLHLAVEYNRFDLVKALLENGADVNTKTSKGETALHIACSHSSDKWYELIYVKDLDKEACDGIDWISNRKSQIGIIQLLLNYKADINTKDNNNETPLIHACKISDDSILNPDQSFHMQKEHPLYQSMLKEINHRVLEIVKILLDNNADIHICSKQNYDSILHLIIKGKMEHSLELAKALLCKGFNLQTVDKSGYSPLHWATIRNHKELVKLFLDHNVDVNARSERLKTPLHFAVGHQSEHEPIVSHLLQNGAQVNVQDGMDFTPLHIAVDSSQNYQVIEQLLQYGADINLQDRDGHTAIEHFSLILGSDGTWDESFDILLLIENHVQKLIALGFCISEKIIQHLQYMNDLILENFDIDSVYPNDSLDLCKQELEKLKHLKIDGSIDLYSILLKNEEEMEKLVENENLVFTVASIDESNFVQYGCLLKLQLLKGIKRAILKKPTLESLKFLGDFDQSKLCIDHISKHFNKEADLNSLIRTGHVIVPSKRKCTDLFQSNKSPKNTDNNKIL</sequence>
<feature type="repeat" description="ANK" evidence="3">
    <location>
        <begin position="86"/>
        <end position="118"/>
    </location>
</feature>
<feature type="repeat" description="ANK" evidence="3">
    <location>
        <begin position="530"/>
        <end position="564"/>
    </location>
</feature>
<dbReference type="PANTHER" id="PTHR24173:SF74">
    <property type="entry name" value="ANKYRIN REPEAT DOMAIN-CONTAINING PROTEIN 16"/>
    <property type="match status" value="1"/>
</dbReference>
<dbReference type="EnsemblMetazoa" id="XM_008206223">
    <property type="protein sequence ID" value="XP_008204445"/>
    <property type="gene ID" value="LOC103315767"/>
</dbReference>
<dbReference type="SMR" id="A0A7M7ITC7"/>
<dbReference type="OMA" id="ADIHICS"/>
<name>A0A7M7ITC7_NASVI</name>
<dbReference type="InterPro" id="IPR036770">
    <property type="entry name" value="Ankyrin_rpt-contain_sf"/>
</dbReference>
<dbReference type="Pfam" id="PF12796">
    <property type="entry name" value="Ank_2"/>
    <property type="match status" value="5"/>
</dbReference>
<dbReference type="PANTHER" id="PTHR24173">
    <property type="entry name" value="ANKYRIN REPEAT CONTAINING"/>
    <property type="match status" value="1"/>
</dbReference>
<keyword evidence="5" id="KW-1185">Reference proteome</keyword>
<evidence type="ECO:0000256" key="2">
    <source>
        <dbReference type="ARBA" id="ARBA00023043"/>
    </source>
</evidence>
<dbReference type="SUPFAM" id="SSF48403">
    <property type="entry name" value="Ankyrin repeat"/>
    <property type="match status" value="2"/>
</dbReference>
<feature type="repeat" description="ANK" evidence="3">
    <location>
        <begin position="565"/>
        <end position="598"/>
    </location>
</feature>
<dbReference type="KEGG" id="nvi:103315767"/>
<evidence type="ECO:0000313" key="5">
    <source>
        <dbReference type="Proteomes" id="UP000002358"/>
    </source>
</evidence>
<dbReference type="SMART" id="SM00248">
    <property type="entry name" value="ANK"/>
    <property type="match status" value="14"/>
</dbReference>
<dbReference type="PRINTS" id="PR01415">
    <property type="entry name" value="ANKYRIN"/>
</dbReference>
<proteinExistence type="predicted"/>
<dbReference type="PROSITE" id="PS50297">
    <property type="entry name" value="ANK_REP_REGION"/>
    <property type="match status" value="6"/>
</dbReference>
<evidence type="ECO:0000256" key="3">
    <source>
        <dbReference type="PROSITE-ProRule" id="PRU00023"/>
    </source>
</evidence>
<dbReference type="InParanoid" id="A0A7M7ITC7"/>
<keyword evidence="2 3" id="KW-0040">ANK repeat</keyword>
<feature type="repeat" description="ANK" evidence="3">
    <location>
        <begin position="194"/>
        <end position="226"/>
    </location>
</feature>
<reference evidence="4" key="1">
    <citation type="submission" date="2021-01" db="UniProtKB">
        <authorList>
            <consortium name="EnsemblMetazoa"/>
        </authorList>
    </citation>
    <scope>IDENTIFICATION</scope>
</reference>
<accession>A0A7M7ITC7</accession>
<dbReference type="Proteomes" id="UP000002358">
    <property type="component" value="Chromosome 4"/>
</dbReference>
<feature type="repeat" description="ANK" evidence="3">
    <location>
        <begin position="497"/>
        <end position="529"/>
    </location>
</feature>
<protein>
    <submittedName>
        <fullName evidence="4">Uncharacterized protein</fullName>
    </submittedName>
</protein>
<feature type="repeat" description="ANK" evidence="3">
    <location>
        <begin position="302"/>
        <end position="334"/>
    </location>
</feature>
<dbReference type="InterPro" id="IPR002110">
    <property type="entry name" value="Ankyrin_rpt"/>
</dbReference>
<dbReference type="Gene3D" id="1.25.40.20">
    <property type="entry name" value="Ankyrin repeat-containing domain"/>
    <property type="match status" value="6"/>
</dbReference>
<dbReference type="OrthoDB" id="19174at2759"/>
<keyword evidence="1" id="KW-0677">Repeat</keyword>
<dbReference type="PROSITE" id="PS50088">
    <property type="entry name" value="ANK_REPEAT"/>
    <property type="match status" value="6"/>
</dbReference>
<evidence type="ECO:0000313" key="4">
    <source>
        <dbReference type="EnsemblMetazoa" id="XP_016842943"/>
    </source>
</evidence>
<gene>
    <name evidence="4" type="primary">103315767</name>
</gene>
<organism evidence="4 5">
    <name type="scientific">Nasonia vitripennis</name>
    <name type="common">Parasitic wasp</name>
    <dbReference type="NCBI Taxonomy" id="7425"/>
    <lineage>
        <taxon>Eukaryota</taxon>
        <taxon>Metazoa</taxon>
        <taxon>Ecdysozoa</taxon>
        <taxon>Arthropoda</taxon>
        <taxon>Hexapoda</taxon>
        <taxon>Insecta</taxon>
        <taxon>Pterygota</taxon>
        <taxon>Neoptera</taxon>
        <taxon>Endopterygota</taxon>
        <taxon>Hymenoptera</taxon>
        <taxon>Apocrita</taxon>
        <taxon>Proctotrupomorpha</taxon>
        <taxon>Chalcidoidea</taxon>
        <taxon>Pteromalidae</taxon>
        <taxon>Pteromalinae</taxon>
        <taxon>Nasonia</taxon>
    </lineage>
</organism>
<dbReference type="AlphaFoldDB" id="A0A7M7ITC7"/>
<evidence type="ECO:0000256" key="1">
    <source>
        <dbReference type="ARBA" id="ARBA00022737"/>
    </source>
</evidence>
<dbReference type="EnsemblMetazoa" id="XM_016987454">
    <property type="protein sequence ID" value="XP_016842943"/>
    <property type="gene ID" value="LOC103315767"/>
</dbReference>